<name>A0A0E9XRH7_ANGAN</name>
<organism evidence="1">
    <name type="scientific">Anguilla anguilla</name>
    <name type="common">European freshwater eel</name>
    <name type="synonym">Muraena anguilla</name>
    <dbReference type="NCBI Taxonomy" id="7936"/>
    <lineage>
        <taxon>Eukaryota</taxon>
        <taxon>Metazoa</taxon>
        <taxon>Chordata</taxon>
        <taxon>Craniata</taxon>
        <taxon>Vertebrata</taxon>
        <taxon>Euteleostomi</taxon>
        <taxon>Actinopterygii</taxon>
        <taxon>Neopterygii</taxon>
        <taxon>Teleostei</taxon>
        <taxon>Anguilliformes</taxon>
        <taxon>Anguillidae</taxon>
        <taxon>Anguilla</taxon>
    </lineage>
</organism>
<dbReference type="AlphaFoldDB" id="A0A0E9XRH7"/>
<protein>
    <submittedName>
        <fullName evidence="1">Uncharacterized protein</fullName>
    </submittedName>
</protein>
<proteinExistence type="predicted"/>
<sequence>MQAEKMSTQTCTSSAQFKIAQQEFDLKNVVKCSPCCSLAGFKQNTHRPLVPSVGRSETRHFMDKLCQKVSLNLCSRACILLRFFRSFS</sequence>
<accession>A0A0E9XRH7</accession>
<reference evidence="1" key="1">
    <citation type="submission" date="2014-11" db="EMBL/GenBank/DDBJ databases">
        <authorList>
            <person name="Amaro Gonzalez C."/>
        </authorList>
    </citation>
    <scope>NUCLEOTIDE SEQUENCE</scope>
</reference>
<dbReference type="EMBL" id="GBXM01004117">
    <property type="protein sequence ID" value="JAI04461.1"/>
    <property type="molecule type" value="Transcribed_RNA"/>
</dbReference>
<evidence type="ECO:0000313" key="1">
    <source>
        <dbReference type="EMBL" id="JAI04461.1"/>
    </source>
</evidence>
<reference evidence="1" key="2">
    <citation type="journal article" date="2015" name="Fish Shellfish Immunol.">
        <title>Early steps in the European eel (Anguilla anguilla)-Vibrio vulnificus interaction in the gills: Role of the RtxA13 toxin.</title>
        <authorList>
            <person name="Callol A."/>
            <person name="Pajuelo D."/>
            <person name="Ebbesson L."/>
            <person name="Teles M."/>
            <person name="MacKenzie S."/>
            <person name="Amaro C."/>
        </authorList>
    </citation>
    <scope>NUCLEOTIDE SEQUENCE</scope>
</reference>